<accession>A0AB94IPD8</accession>
<reference evidence="2 3" key="1">
    <citation type="journal article" date="2014" name="Environ. Microbiol.">
        <title>The nitrate-ammonifying and nosZ-carrying bacterium Bacillus vireti is a potent source and sink for nitric and nitrous oxide under high nitrate conditions.</title>
        <authorList>
            <person name="Mania D."/>
            <person name="Heylen K."/>
            <person name="van Spanning R.J."/>
            <person name="Frostegard A."/>
        </authorList>
    </citation>
    <scope>NUCLEOTIDE SEQUENCE [LARGE SCALE GENOMIC DNA]</scope>
    <source>
        <strain evidence="2 3">LMG 21834</strain>
    </source>
</reference>
<keyword evidence="1" id="KW-1133">Transmembrane helix</keyword>
<evidence type="ECO:0008006" key="4">
    <source>
        <dbReference type="Google" id="ProtNLM"/>
    </source>
</evidence>
<name>A0AB94IPD8_9BACI</name>
<comment type="caution">
    <text evidence="2">The sequence shown here is derived from an EMBL/GenBank/DDBJ whole genome shotgun (WGS) entry which is preliminary data.</text>
</comment>
<sequence length="133" mass="15280">MGKLERIFITSIIILALGSAIIISSFGSVLFQEGNPVPLMVSAMKLHFFDSEYEQFSKTENRSRYLSKNTGDSRYDIVKEFMKSNGWKYEEQMGSGLIFVKEGKEAIVETRQYSKYFIIWDVQKALFTSDSDT</sequence>
<evidence type="ECO:0000313" key="3">
    <source>
        <dbReference type="Proteomes" id="UP000018877"/>
    </source>
</evidence>
<organism evidence="2 3">
    <name type="scientific">Neobacillus vireti LMG 21834</name>
    <dbReference type="NCBI Taxonomy" id="1131730"/>
    <lineage>
        <taxon>Bacteria</taxon>
        <taxon>Bacillati</taxon>
        <taxon>Bacillota</taxon>
        <taxon>Bacilli</taxon>
        <taxon>Bacillales</taxon>
        <taxon>Bacillaceae</taxon>
        <taxon>Neobacillus</taxon>
    </lineage>
</organism>
<gene>
    <name evidence="2" type="ORF">BAVI_09116</name>
</gene>
<evidence type="ECO:0000256" key="1">
    <source>
        <dbReference type="SAM" id="Phobius"/>
    </source>
</evidence>
<dbReference type="Proteomes" id="UP000018877">
    <property type="component" value="Unassembled WGS sequence"/>
</dbReference>
<dbReference type="RefSeq" id="WP_024028023.1">
    <property type="nucleotide sequence ID" value="NZ_ALAN01000059.1"/>
</dbReference>
<proteinExistence type="predicted"/>
<feature type="transmembrane region" description="Helical" evidence="1">
    <location>
        <begin position="7"/>
        <end position="31"/>
    </location>
</feature>
<dbReference type="AlphaFoldDB" id="A0AB94IPD8"/>
<dbReference type="EMBL" id="ALAN01000059">
    <property type="protein sequence ID" value="ETI68909.1"/>
    <property type="molecule type" value="Genomic_DNA"/>
</dbReference>
<evidence type="ECO:0000313" key="2">
    <source>
        <dbReference type="EMBL" id="ETI68909.1"/>
    </source>
</evidence>
<keyword evidence="1" id="KW-0812">Transmembrane</keyword>
<keyword evidence="1" id="KW-0472">Membrane</keyword>
<protein>
    <recommendedName>
        <fullName evidence="4">Lipoprotein</fullName>
    </recommendedName>
</protein>
<keyword evidence="3" id="KW-1185">Reference proteome</keyword>